<dbReference type="InterPro" id="IPR016181">
    <property type="entry name" value="Acyl_CoA_acyltransferase"/>
</dbReference>
<dbReference type="CDD" id="cd04301">
    <property type="entry name" value="NAT_SF"/>
    <property type="match status" value="1"/>
</dbReference>
<dbReference type="PANTHER" id="PTHR13947">
    <property type="entry name" value="GNAT FAMILY N-ACETYLTRANSFERASE"/>
    <property type="match status" value="1"/>
</dbReference>
<dbReference type="Pfam" id="PF00583">
    <property type="entry name" value="Acetyltransf_1"/>
    <property type="match status" value="1"/>
</dbReference>
<gene>
    <name evidence="3" type="ORF">BW892_08165</name>
</gene>
<evidence type="ECO:0000313" key="3">
    <source>
        <dbReference type="EMBL" id="OOR29966.1"/>
    </source>
</evidence>
<name>A0A1S9V645_BACCE</name>
<accession>A0A1S9V645</accession>
<comment type="caution">
    <text evidence="3">The sequence shown here is derived from an EMBL/GenBank/DDBJ whole genome shotgun (WGS) entry which is preliminary data.</text>
</comment>
<evidence type="ECO:0000259" key="2">
    <source>
        <dbReference type="PROSITE" id="PS51186"/>
    </source>
</evidence>
<dbReference type="Gene3D" id="3.40.630.30">
    <property type="match status" value="1"/>
</dbReference>
<evidence type="ECO:0000256" key="1">
    <source>
        <dbReference type="ARBA" id="ARBA00022679"/>
    </source>
</evidence>
<dbReference type="InterPro" id="IPR050769">
    <property type="entry name" value="NAT_camello-type"/>
</dbReference>
<proteinExistence type="predicted"/>
<dbReference type="RefSeq" id="WP_078180071.1">
    <property type="nucleotide sequence ID" value="NZ_MUAL01000009.1"/>
</dbReference>
<organism evidence="3 4">
    <name type="scientific">Bacillus cereus</name>
    <dbReference type="NCBI Taxonomy" id="1396"/>
    <lineage>
        <taxon>Bacteria</taxon>
        <taxon>Bacillati</taxon>
        <taxon>Bacillota</taxon>
        <taxon>Bacilli</taxon>
        <taxon>Bacillales</taxon>
        <taxon>Bacillaceae</taxon>
        <taxon>Bacillus</taxon>
        <taxon>Bacillus cereus group</taxon>
    </lineage>
</organism>
<dbReference type="EMBL" id="MUAL01000009">
    <property type="protein sequence ID" value="OOR29966.1"/>
    <property type="molecule type" value="Genomic_DNA"/>
</dbReference>
<dbReference type="InterPro" id="IPR000182">
    <property type="entry name" value="GNAT_dom"/>
</dbReference>
<sequence>MNEKICIIPYESKFQDEVIDLIVHIQQKEYNVPITKEEQPDLLEIETFYQRDNGSFWVATYDGKVVGTVALLDIGKHQVALRKMFVKKEFRGKEWGASHMLLQKAISWADDKKLKDIYLGTTVKFLAAHRFYEKNGFQSVSIEELPKSFPVLEVDKKFYRYIIKKDHS</sequence>
<dbReference type="GO" id="GO:0008080">
    <property type="term" value="F:N-acetyltransferase activity"/>
    <property type="evidence" value="ECO:0007669"/>
    <property type="project" value="InterPro"/>
</dbReference>
<dbReference type="AlphaFoldDB" id="A0A1S9V645"/>
<dbReference type="Proteomes" id="UP000191124">
    <property type="component" value="Unassembled WGS sequence"/>
</dbReference>
<dbReference type="PROSITE" id="PS51186">
    <property type="entry name" value="GNAT"/>
    <property type="match status" value="1"/>
</dbReference>
<keyword evidence="1 3" id="KW-0808">Transferase</keyword>
<protein>
    <submittedName>
        <fullName evidence="3">GNAT family N-acetyltransferase</fullName>
    </submittedName>
</protein>
<dbReference type="PANTHER" id="PTHR13947:SF37">
    <property type="entry name" value="LD18367P"/>
    <property type="match status" value="1"/>
</dbReference>
<dbReference type="SUPFAM" id="SSF55729">
    <property type="entry name" value="Acyl-CoA N-acyltransferases (Nat)"/>
    <property type="match status" value="1"/>
</dbReference>
<reference evidence="3 4" key="1">
    <citation type="submission" date="2017-01" db="EMBL/GenBank/DDBJ databases">
        <title>Bacillus cereus isolates.</title>
        <authorList>
            <person name="Beno S.M."/>
        </authorList>
    </citation>
    <scope>NUCLEOTIDE SEQUENCE [LARGE SCALE GENOMIC DNA]</scope>
    <source>
        <strain evidence="3 4">FSL M7-1219</strain>
    </source>
</reference>
<evidence type="ECO:0000313" key="4">
    <source>
        <dbReference type="Proteomes" id="UP000191124"/>
    </source>
</evidence>
<feature type="domain" description="N-acetyltransferase" evidence="2">
    <location>
        <begin position="8"/>
        <end position="161"/>
    </location>
</feature>